<dbReference type="PANTHER" id="PTHR24028:SF328">
    <property type="entry name" value="CADHERIN-3"/>
    <property type="match status" value="1"/>
</dbReference>
<dbReference type="PRINTS" id="PR00205">
    <property type="entry name" value="CADHERIN"/>
</dbReference>
<evidence type="ECO:0000313" key="9">
    <source>
        <dbReference type="Proteomes" id="UP001152795"/>
    </source>
</evidence>
<comment type="caution">
    <text evidence="7">Lacks conserved residue(s) required for the propagation of feature annotation.</text>
</comment>
<dbReference type="PROSITE" id="PS01186">
    <property type="entry name" value="EGF_2"/>
    <property type="match status" value="3"/>
</dbReference>
<dbReference type="SMART" id="SM00179">
    <property type="entry name" value="EGF_CA"/>
    <property type="match status" value="3"/>
</dbReference>
<dbReference type="SUPFAM" id="SSF57196">
    <property type="entry name" value="EGF/Laminin"/>
    <property type="match status" value="2"/>
</dbReference>
<dbReference type="GO" id="GO:0005509">
    <property type="term" value="F:calcium ion binding"/>
    <property type="evidence" value="ECO:0007669"/>
    <property type="project" value="UniProtKB-UniRule"/>
</dbReference>
<name>A0A6S7JM54_PARCT</name>
<keyword evidence="3" id="KW-0472">Membrane</keyword>
<dbReference type="PROSITE" id="PS50026">
    <property type="entry name" value="EGF_3"/>
    <property type="match status" value="4"/>
</dbReference>
<keyword evidence="3" id="KW-1133">Transmembrane helix</keyword>
<dbReference type="SMART" id="SM00112">
    <property type="entry name" value="CA"/>
    <property type="match status" value="3"/>
</dbReference>
<dbReference type="FunFam" id="2.10.25.10:FF:000031">
    <property type="entry name" value="neurogenic locus notch homolog protein 3"/>
    <property type="match status" value="1"/>
</dbReference>
<dbReference type="EMBL" id="CACRXK020009611">
    <property type="protein sequence ID" value="CAB4017581.1"/>
    <property type="molecule type" value="Genomic_DNA"/>
</dbReference>
<dbReference type="PROSITE" id="PS00022">
    <property type="entry name" value="EGF_1"/>
    <property type="match status" value="2"/>
</dbReference>
<dbReference type="PROSITE" id="PS00010">
    <property type="entry name" value="ASX_HYDROXYL"/>
    <property type="match status" value="2"/>
</dbReference>
<comment type="caution">
    <text evidence="8">The sequence shown here is derived from an EMBL/GenBank/DDBJ whole genome shotgun (WGS) entry which is preliminary data.</text>
</comment>
<dbReference type="Proteomes" id="UP001152795">
    <property type="component" value="Unassembled WGS sequence"/>
</dbReference>
<evidence type="ECO:0000256" key="2">
    <source>
        <dbReference type="ARBA" id="ARBA00022692"/>
    </source>
</evidence>
<dbReference type="Gene3D" id="2.60.40.60">
    <property type="entry name" value="Cadherins"/>
    <property type="match status" value="4"/>
</dbReference>
<dbReference type="GO" id="GO:0005886">
    <property type="term" value="C:plasma membrane"/>
    <property type="evidence" value="ECO:0007669"/>
    <property type="project" value="TreeGrafter"/>
</dbReference>
<dbReference type="AlphaFoldDB" id="A0A6S7JM54"/>
<keyword evidence="7" id="KW-0245">EGF-like domain</keyword>
<dbReference type="InterPro" id="IPR001881">
    <property type="entry name" value="EGF-like_Ca-bd_dom"/>
</dbReference>
<keyword evidence="9" id="KW-1185">Reference proteome</keyword>
<dbReference type="InterPro" id="IPR000152">
    <property type="entry name" value="EGF-type_Asp/Asn_hydroxyl_site"/>
</dbReference>
<keyword evidence="4 7" id="KW-1015">Disulfide bond</keyword>
<dbReference type="InterPro" id="IPR018097">
    <property type="entry name" value="EGF_Ca-bd_CS"/>
</dbReference>
<keyword evidence="2" id="KW-0812">Transmembrane</keyword>
<dbReference type="OrthoDB" id="9990384at2759"/>
<evidence type="ECO:0000256" key="3">
    <source>
        <dbReference type="ARBA" id="ARBA00022989"/>
    </source>
</evidence>
<gene>
    <name evidence="8" type="ORF">PACLA_8A086549</name>
</gene>
<evidence type="ECO:0000256" key="4">
    <source>
        <dbReference type="ARBA" id="ARBA00023157"/>
    </source>
</evidence>
<feature type="disulfide bond" evidence="7">
    <location>
        <begin position="632"/>
        <end position="641"/>
    </location>
</feature>
<feature type="disulfide bond" evidence="7">
    <location>
        <begin position="594"/>
        <end position="603"/>
    </location>
</feature>
<dbReference type="GO" id="GO:0007156">
    <property type="term" value="P:homophilic cell adhesion via plasma membrane adhesion molecules"/>
    <property type="evidence" value="ECO:0007669"/>
    <property type="project" value="InterPro"/>
</dbReference>
<dbReference type="Gene3D" id="2.10.25.10">
    <property type="entry name" value="Laminin"/>
    <property type="match status" value="3"/>
</dbReference>
<accession>A0A6S7JM54</accession>
<dbReference type="SMART" id="SM00181">
    <property type="entry name" value="EGF"/>
    <property type="match status" value="4"/>
</dbReference>
<comment type="subcellular location">
    <subcellularLocation>
        <location evidence="1">Membrane</location>
        <topology evidence="1">Single-pass membrane protein</topology>
    </subcellularLocation>
</comment>
<sequence>MFNYEEQNSYLINVVAKDDGTPSLNQTKEFKIEIIDINDKPVTITLNSSGVEENAANGAIVGNFITDDPDKNQTHFYTLLDHTYTFYINGNELVVKESDRLDFENQTEVIILVQTTDNGNPPLSKQESITVKILDSNDKPYDLKPLTLTVEENTPGETSVEFTVLDQDTSQSHSCLVQDSEFFVMNNTHGQSVLWVKSGAVLDHERNSTISITVNCTDNGVPPLSLSKSFDITIKDVNEAPTDIFLNGSYEVDEIANVGHSLGYLICTDPDRNQTCSFHVIGKINDTFNVTKDTNLLKVISNAKLDYERLDSPNISVVIEATDDGQPRLSFVKKLSITVNEINEGANEISLNPDHIELNETTAVGTNISELICNNPEKWQTVEYTLLSNHSIFKIVKVPYNASYDPPILNKLGVKQRTFELFRSFLFLNERFLNYDISPRYDILVRVTDDGEPARSFVGNIFVNVSRVDPCLPENKCNENATCSRIDGFNYNCACFDGLKGDGYNCTEIDDCANSATYCDINETTANEACAPCKNKATCHDERLTFNCVCLPGFNGTQCGHNINECDPRNFNYTSCNEEHSTCEDGINNITCHCNRGFNDWLCKTNIDDCANGPCGAHGECIDHIGSYECACKGGYGGSRCERYLGRNEEQCKEGQSYVPYPSTFSEENKKEPVEPESGNTESGNTEAGGSSTSSDDVCFSGKNVTTLYFDIKLLKILQQGGVKVLDGEVKAAMRIEVEDWLKKVIEVWYAYADSFSEEGSYNLSDVSVLDDIKVNAHNISVTVVARVGHKALSREGFLCSFNQSYPSKNCSKKNRFPAYTSKGFSFIDYLCPTLKDVETFKCKTRSGAVSSLTGNDESKLPGWAIYFLAILGAVLFVFVVLFACYADRSQKVNFQQALRKGQQYDHVRLPEEDDEHYLDVMLRHQVSTNGDGEVNPIYGFDEDEDESQMISNPLYGSSRGIESPQIGHARAFENPLFNTLEREPGLRAKPVGKDGESSNNY</sequence>
<proteinExistence type="predicted"/>
<dbReference type="InterPro" id="IPR002126">
    <property type="entry name" value="Cadherin-like_dom"/>
</dbReference>
<organism evidence="8 9">
    <name type="scientific">Paramuricea clavata</name>
    <name type="common">Red gorgonian</name>
    <name type="synonym">Violescent sea-whip</name>
    <dbReference type="NCBI Taxonomy" id="317549"/>
    <lineage>
        <taxon>Eukaryota</taxon>
        <taxon>Metazoa</taxon>
        <taxon>Cnidaria</taxon>
        <taxon>Anthozoa</taxon>
        <taxon>Octocorallia</taxon>
        <taxon>Malacalcyonacea</taxon>
        <taxon>Plexauridae</taxon>
        <taxon>Paramuricea</taxon>
    </lineage>
</organism>
<evidence type="ECO:0000256" key="7">
    <source>
        <dbReference type="PROSITE-ProRule" id="PRU00076"/>
    </source>
</evidence>
<dbReference type="InterPro" id="IPR015919">
    <property type="entry name" value="Cadherin-like_sf"/>
</dbReference>
<dbReference type="Pfam" id="PF00028">
    <property type="entry name" value="Cadherin"/>
    <property type="match status" value="2"/>
</dbReference>
<dbReference type="SUPFAM" id="SSF49313">
    <property type="entry name" value="Cadherin-like"/>
    <property type="match status" value="3"/>
</dbReference>
<evidence type="ECO:0000313" key="8">
    <source>
        <dbReference type="EMBL" id="CAB4017581.1"/>
    </source>
</evidence>
<dbReference type="PROSITE" id="PS01187">
    <property type="entry name" value="EGF_CA"/>
    <property type="match status" value="1"/>
</dbReference>
<dbReference type="PANTHER" id="PTHR24028">
    <property type="entry name" value="CADHERIN-87A"/>
    <property type="match status" value="1"/>
</dbReference>
<keyword evidence="5" id="KW-0325">Glycoprotein</keyword>
<dbReference type="PROSITE" id="PS50268">
    <property type="entry name" value="CADHERIN_2"/>
    <property type="match status" value="5"/>
</dbReference>
<protein>
    <submittedName>
        <fullName evidence="8">Protocadherin Fat 4-like</fullName>
    </submittedName>
</protein>
<dbReference type="CDD" id="cd00054">
    <property type="entry name" value="EGF_CA"/>
    <property type="match status" value="2"/>
</dbReference>
<dbReference type="InterPro" id="IPR050174">
    <property type="entry name" value="Protocadherin/Cadherin-CA"/>
</dbReference>
<evidence type="ECO:0000256" key="5">
    <source>
        <dbReference type="ARBA" id="ARBA00023180"/>
    </source>
</evidence>
<evidence type="ECO:0000256" key="6">
    <source>
        <dbReference type="PROSITE-ProRule" id="PRU00043"/>
    </source>
</evidence>
<feature type="disulfide bond" evidence="7">
    <location>
        <begin position="550"/>
        <end position="559"/>
    </location>
</feature>
<evidence type="ECO:0000256" key="1">
    <source>
        <dbReference type="ARBA" id="ARBA00004167"/>
    </source>
</evidence>
<dbReference type="InterPro" id="IPR000742">
    <property type="entry name" value="EGF"/>
</dbReference>
<keyword evidence="6" id="KW-0106">Calcium</keyword>
<dbReference type="CDD" id="cd11304">
    <property type="entry name" value="Cadherin_repeat"/>
    <property type="match status" value="4"/>
</dbReference>
<reference evidence="8" key="1">
    <citation type="submission" date="2020-04" db="EMBL/GenBank/DDBJ databases">
        <authorList>
            <person name="Alioto T."/>
            <person name="Alioto T."/>
            <person name="Gomez Garrido J."/>
        </authorList>
    </citation>
    <scope>NUCLEOTIDE SEQUENCE</scope>
    <source>
        <strain evidence="8">A484AB</strain>
    </source>
</reference>